<keyword evidence="8" id="KW-1185">Reference proteome</keyword>
<evidence type="ECO:0000313" key="7">
    <source>
        <dbReference type="EMBL" id="KND22996.1"/>
    </source>
</evidence>
<evidence type="ECO:0000256" key="6">
    <source>
        <dbReference type="SAM" id="SignalP"/>
    </source>
</evidence>
<dbReference type="EMBL" id="LGSW01000001">
    <property type="protein sequence ID" value="KND22996.1"/>
    <property type="molecule type" value="Genomic_DNA"/>
</dbReference>
<name>A0ABR5IPW9_9HYPH</name>
<dbReference type="Pfam" id="PF06629">
    <property type="entry name" value="MipA"/>
    <property type="match status" value="1"/>
</dbReference>
<dbReference type="Proteomes" id="UP000053900">
    <property type="component" value="Unassembled WGS sequence"/>
</dbReference>
<comment type="caution">
    <text evidence="7">The sequence shown here is derived from an EMBL/GenBank/DDBJ whole genome shotgun (WGS) entry which is preliminary data.</text>
</comment>
<keyword evidence="3 6" id="KW-0732">Signal</keyword>
<reference evidence="7 8" key="1">
    <citation type="submission" date="2015-07" db="EMBL/GenBank/DDBJ databases">
        <title>Draft genome of Enhydrobacter aerosaccus.</title>
        <authorList>
            <person name="Wang X."/>
        </authorList>
    </citation>
    <scope>NUCLEOTIDE SEQUENCE [LARGE SCALE GENOMIC DNA]</scope>
    <source>
        <strain evidence="7 8">CGMCC9176</strain>
    </source>
</reference>
<evidence type="ECO:0000256" key="1">
    <source>
        <dbReference type="ARBA" id="ARBA00004442"/>
    </source>
</evidence>
<dbReference type="InterPro" id="IPR010583">
    <property type="entry name" value="MipA"/>
</dbReference>
<comment type="similarity">
    <text evidence="2">Belongs to the MipA/OmpV family.</text>
</comment>
<keyword evidence="5" id="KW-0998">Cell outer membrane</keyword>
<evidence type="ECO:0000256" key="4">
    <source>
        <dbReference type="ARBA" id="ARBA00023136"/>
    </source>
</evidence>
<gene>
    <name evidence="7" type="ORF">AFK20_02710</name>
</gene>
<proteinExistence type="inferred from homology"/>
<comment type="subcellular location">
    <subcellularLocation>
        <location evidence="1">Cell outer membrane</location>
    </subcellularLocation>
</comment>
<evidence type="ECO:0000256" key="3">
    <source>
        <dbReference type="ARBA" id="ARBA00022729"/>
    </source>
</evidence>
<accession>A0ABR5IPW9</accession>
<evidence type="ECO:0008006" key="9">
    <source>
        <dbReference type="Google" id="ProtNLM"/>
    </source>
</evidence>
<dbReference type="PANTHER" id="PTHR38776">
    <property type="entry name" value="MLTA-INTERACTING PROTEIN-RELATED"/>
    <property type="match status" value="1"/>
</dbReference>
<feature type="signal peptide" evidence="6">
    <location>
        <begin position="1"/>
        <end position="33"/>
    </location>
</feature>
<protein>
    <recommendedName>
        <fullName evidence="9">Outer membrane protein</fullName>
    </recommendedName>
</protein>
<dbReference type="PANTHER" id="PTHR38776:SF1">
    <property type="entry name" value="MLTA-INTERACTING PROTEIN-RELATED"/>
    <property type="match status" value="1"/>
</dbReference>
<feature type="chain" id="PRO_5045367094" description="Outer membrane protein" evidence="6">
    <location>
        <begin position="34"/>
        <end position="268"/>
    </location>
</feature>
<organism evidence="7 8">
    <name type="scientific">Enhydrobacter aerosaccus</name>
    <dbReference type="NCBI Taxonomy" id="225324"/>
    <lineage>
        <taxon>Bacteria</taxon>
        <taxon>Pseudomonadati</taxon>
        <taxon>Pseudomonadota</taxon>
        <taxon>Alphaproteobacteria</taxon>
        <taxon>Hyphomicrobiales</taxon>
        <taxon>Enhydrobacter</taxon>
    </lineage>
</organism>
<evidence type="ECO:0000256" key="5">
    <source>
        <dbReference type="ARBA" id="ARBA00023237"/>
    </source>
</evidence>
<keyword evidence="4" id="KW-0472">Membrane</keyword>
<dbReference type="SUPFAM" id="SSF56935">
    <property type="entry name" value="Porins"/>
    <property type="match status" value="1"/>
</dbReference>
<sequence>MTNLIHNRRPYKSLTARTAVIVAGMLSVTAAHAGTATQPSNRPTNLQLGASVVYSDKGYRNYDGNTNVYPAIFYENHRFYVRGNQLGVNLIQDRQQNLALNAQYTGDSYDASEASGAFKGLDDRDASVMVGASYQRNIQYVAVRGQVVTDVSGNSDGTTARLSVGTRLPRNDWTLYPSAGLQWQDKKYNDYYYGITAAEAARTGIAQYSPSSSVHPFISVAANYQLNPKVMLFVNPSIAYNVDDIHDSPKIDSRLAWGTTLGATYKLR</sequence>
<evidence type="ECO:0000256" key="2">
    <source>
        <dbReference type="ARBA" id="ARBA00005722"/>
    </source>
</evidence>
<evidence type="ECO:0000313" key="8">
    <source>
        <dbReference type="Proteomes" id="UP000053900"/>
    </source>
</evidence>